<feature type="chain" id="PRO_5045988572" evidence="1">
    <location>
        <begin position="21"/>
        <end position="639"/>
    </location>
</feature>
<gene>
    <name evidence="3" type="ORF">T190115A13A_10216</name>
</gene>
<keyword evidence="4" id="KW-1185">Reference proteome</keyword>
<dbReference type="Gene3D" id="3.10.620.30">
    <property type="match status" value="1"/>
</dbReference>
<feature type="domain" description="Transglutaminase-like" evidence="2">
    <location>
        <begin position="280"/>
        <end position="357"/>
    </location>
</feature>
<dbReference type="Gene3D" id="2.60.40.3140">
    <property type="match status" value="1"/>
</dbReference>
<reference evidence="3 4" key="1">
    <citation type="submission" date="2024-05" db="EMBL/GenBank/DDBJ databases">
        <authorList>
            <person name="Duchaud E."/>
        </authorList>
    </citation>
    <scope>NUCLEOTIDE SEQUENCE [LARGE SCALE GENOMIC DNA]</scope>
    <source>
        <strain evidence="3">Ena-SAMPLE-TAB-13-05-2024-13:56:06:370-140305</strain>
    </source>
</reference>
<evidence type="ECO:0000256" key="1">
    <source>
        <dbReference type="SAM" id="SignalP"/>
    </source>
</evidence>
<dbReference type="InterPro" id="IPR038765">
    <property type="entry name" value="Papain-like_cys_pep_sf"/>
</dbReference>
<dbReference type="RefSeq" id="WP_348737868.1">
    <property type="nucleotide sequence ID" value="NZ_CAXJRC010000011.1"/>
</dbReference>
<dbReference type="Proteomes" id="UP001497602">
    <property type="component" value="Unassembled WGS sequence"/>
</dbReference>
<comment type="caution">
    <text evidence="3">The sequence shown here is derived from an EMBL/GenBank/DDBJ whole genome shotgun (WGS) entry which is preliminary data.</text>
</comment>
<dbReference type="InterPro" id="IPR002931">
    <property type="entry name" value="Transglutaminase-like"/>
</dbReference>
<dbReference type="Gene3D" id="2.60.120.1130">
    <property type="match status" value="1"/>
</dbReference>
<keyword evidence="1" id="KW-0732">Signal</keyword>
<dbReference type="EMBL" id="CAXJRC010000011">
    <property type="protein sequence ID" value="CAL2106060.1"/>
    <property type="molecule type" value="Genomic_DNA"/>
</dbReference>
<evidence type="ECO:0000313" key="3">
    <source>
        <dbReference type="EMBL" id="CAL2106060.1"/>
    </source>
</evidence>
<name>A0ABP1F6M9_9FLAO</name>
<evidence type="ECO:0000259" key="2">
    <source>
        <dbReference type="Pfam" id="PF01841"/>
    </source>
</evidence>
<sequence length="639" mass="74153">MRNITYHLLALLLFSSTLFAQRDKPTEEAVKLAQSLKEKYEEEDVVISDYSIEINFELNRKTNKVEVIESKSITFLAISKRADLWYSTGYDKQSEIKKLKLYGRRGREKFWNYRDEAYSDESIFHNDYRIRYGEINLPLQGYVRKVKEVKRYKDIKYFTVEYLKKPHRIIKGNLVINIPEWLSFSTKDFHFKGFEINKTESKTEKHNVLSYTFKNIAGIKKEAAKPGNSYLHPHIVYLSKAFTDKEGNSHTLFKNTADLYTWYKKLVDDVAIKTDDIKAKVEEIIKGIENDEDKIKAIYYWVQDSIKYIAFEDGIAGFKPDAPQNVYNKKYGDCKGMAILLKTMLVEAGFDARLVWIGTDAIAYDYSLPSLIVDNHMISGVMLNDKFIFLDGTEKYNAYGTYASRIQGKEALIENKDNFILKRVPEAQPEYNKEIYKGKLTIVDNNITGTINRSLAGEHVSEFLYGFTGTPKDKREEVMCDVLADGNDNAKVSDVKGFDFSDRDKEINLDYKLEINNVVSGFGNNLYLELDPVRYLSNWELKEDREAPLLLRMKRRKIKELSLELPTGYKVESLPESVKIENDFMTFEASYVENAGKVVYSSNIILKKRLIPKDKLALWNTSINKIKNFYDEQITLVKN</sequence>
<evidence type="ECO:0000313" key="4">
    <source>
        <dbReference type="Proteomes" id="UP001497602"/>
    </source>
</evidence>
<feature type="signal peptide" evidence="1">
    <location>
        <begin position="1"/>
        <end position="20"/>
    </location>
</feature>
<dbReference type="Pfam" id="PF01841">
    <property type="entry name" value="Transglut_core"/>
    <property type="match status" value="1"/>
</dbReference>
<dbReference type="SUPFAM" id="SSF54001">
    <property type="entry name" value="Cysteine proteinases"/>
    <property type="match status" value="1"/>
</dbReference>
<protein>
    <submittedName>
        <fullName evidence="3">TGc domain-containing protein</fullName>
    </submittedName>
</protein>
<accession>A0ABP1F6M9</accession>
<organism evidence="3 4">
    <name type="scientific">Tenacibaculum vairaonense</name>
    <dbReference type="NCBI Taxonomy" id="3137860"/>
    <lineage>
        <taxon>Bacteria</taxon>
        <taxon>Pseudomonadati</taxon>
        <taxon>Bacteroidota</taxon>
        <taxon>Flavobacteriia</taxon>
        <taxon>Flavobacteriales</taxon>
        <taxon>Flavobacteriaceae</taxon>
        <taxon>Tenacibaculum</taxon>
    </lineage>
</organism>
<proteinExistence type="predicted"/>